<keyword evidence="2" id="KW-1185">Reference proteome</keyword>
<reference evidence="1 2" key="1">
    <citation type="submission" date="2018-06" db="EMBL/GenBank/DDBJ databases">
        <title>OYT1 Genome Sequencing.</title>
        <authorList>
            <person name="Kato S."/>
            <person name="Itoh T."/>
            <person name="Ohkuma M."/>
        </authorList>
    </citation>
    <scope>NUCLEOTIDE SEQUENCE [LARGE SCALE GENOMIC DNA]</scope>
    <source>
        <strain evidence="1 2">OYT1</strain>
    </source>
</reference>
<organism evidence="1 2">
    <name type="scientific">Ferriphaselus amnicola</name>
    <dbReference type="NCBI Taxonomy" id="1188319"/>
    <lineage>
        <taxon>Bacteria</taxon>
        <taxon>Pseudomonadati</taxon>
        <taxon>Pseudomonadota</taxon>
        <taxon>Betaproteobacteria</taxon>
        <taxon>Nitrosomonadales</taxon>
        <taxon>Gallionellaceae</taxon>
        <taxon>Ferriphaselus</taxon>
    </lineage>
</organism>
<sequence length="212" mass="24226">MNEEQAVLDFFAQPENLPLALAVADQVDNIRMRLNNNFWLATRAGVDELINSHALTWESELTEDRNTENCLVGVYLQPLGGARIYLRPFMEQQLMGDAFRIYCGLMWSTTPTPEQLRLPAVADLRDAMLARGFKNNESFLAWQWTGLYPRRKNFLMQLSEHKDTLLEQVMELWQGLLIEHGAALQTANSALNEQPPLATFSLDQLRTSLKKS</sequence>
<accession>A0A2Z6G9Q0</accession>
<dbReference type="Proteomes" id="UP000033070">
    <property type="component" value="Chromosome"/>
</dbReference>
<gene>
    <name evidence="1" type="ORF">OYT1_ch0663</name>
</gene>
<dbReference type="RefSeq" id="WP_062625367.1">
    <property type="nucleotide sequence ID" value="NZ_AP018738.1"/>
</dbReference>
<dbReference type="AlphaFoldDB" id="A0A2Z6G9Q0"/>
<dbReference type="STRING" id="1188319.OYT1_00088"/>
<dbReference type="EMBL" id="AP018738">
    <property type="protein sequence ID" value="BBE50230.1"/>
    <property type="molecule type" value="Genomic_DNA"/>
</dbReference>
<name>A0A2Z6G9Q0_9PROT</name>
<proteinExistence type="predicted"/>
<protein>
    <submittedName>
        <fullName evidence="1">Uncharacterized protein</fullName>
    </submittedName>
</protein>
<evidence type="ECO:0000313" key="1">
    <source>
        <dbReference type="EMBL" id="BBE50230.1"/>
    </source>
</evidence>
<evidence type="ECO:0000313" key="2">
    <source>
        <dbReference type="Proteomes" id="UP000033070"/>
    </source>
</evidence>
<dbReference type="OrthoDB" id="8560314at2"/>
<dbReference type="KEGG" id="fam:OYT1_ch0663"/>